<dbReference type="EMBL" id="PGUY01000002">
    <property type="protein sequence ID" value="PLT31824.1"/>
    <property type="molecule type" value="Genomic_DNA"/>
</dbReference>
<sequence>MSKDHVSKFNTQYHYYDFFLLEKNYFEIGLTAVVKMDTIFEEYIRDLPAQDRELEINKFEPVLLKKNEIEKFLKNKKVYNQGLFTLKMVCAREFIFINIKNNRDIPY</sequence>
<evidence type="ECO:0000313" key="1">
    <source>
        <dbReference type="EMBL" id="PLT31824.1"/>
    </source>
</evidence>
<protein>
    <submittedName>
        <fullName evidence="1">Uncharacterized protein</fullName>
    </submittedName>
</protein>
<reference evidence="1 2" key="1">
    <citation type="submission" date="2017-11" db="EMBL/GenBank/DDBJ databases">
        <title>Comparitive Functional Genomics of Dry Heat Resistant strains isolated from the Viking Spacecraft.</title>
        <authorList>
            <person name="Seuylemezian A."/>
            <person name="Cooper K."/>
            <person name="Vaishampayan P."/>
        </authorList>
    </citation>
    <scope>NUCLEOTIDE SEQUENCE [LARGE SCALE GENOMIC DNA]</scope>
    <source>
        <strain evidence="1 2">V1-29</strain>
    </source>
</reference>
<keyword evidence="2" id="KW-1185">Reference proteome</keyword>
<gene>
    <name evidence="1" type="ORF">CUU66_01310</name>
</gene>
<evidence type="ECO:0000313" key="2">
    <source>
        <dbReference type="Proteomes" id="UP000234748"/>
    </source>
</evidence>
<name>A0A2N5MBU2_9BACI</name>
<comment type="caution">
    <text evidence="1">The sequence shown here is derived from an EMBL/GenBank/DDBJ whole genome shotgun (WGS) entry which is preliminary data.</text>
</comment>
<organism evidence="1 2">
    <name type="scientific">Peribacillus deserti</name>
    <dbReference type="NCBI Taxonomy" id="673318"/>
    <lineage>
        <taxon>Bacteria</taxon>
        <taxon>Bacillati</taxon>
        <taxon>Bacillota</taxon>
        <taxon>Bacilli</taxon>
        <taxon>Bacillales</taxon>
        <taxon>Bacillaceae</taxon>
        <taxon>Peribacillus</taxon>
    </lineage>
</organism>
<dbReference type="AlphaFoldDB" id="A0A2N5MBU2"/>
<accession>A0A2N5MBU2</accession>
<dbReference type="Proteomes" id="UP000234748">
    <property type="component" value="Unassembled WGS sequence"/>
</dbReference>
<proteinExistence type="predicted"/>